<dbReference type="NCBIfam" id="TIGR01488">
    <property type="entry name" value="HAD-SF-IB"/>
    <property type="match status" value="1"/>
</dbReference>
<dbReference type="KEGG" id="cavi:CAV_1366"/>
<dbReference type="EMBL" id="CP022347">
    <property type="protein sequence ID" value="ASQ30987.1"/>
    <property type="molecule type" value="Genomic_DNA"/>
</dbReference>
<protein>
    <submittedName>
        <fullName evidence="4">HAD-superfamily hydrolase, subfamily IB</fullName>
    </submittedName>
</protein>
<proteinExistence type="predicted"/>
<name>A0A222MYC5_9BACT</name>
<dbReference type="SUPFAM" id="SSF56784">
    <property type="entry name" value="HAD-like"/>
    <property type="match status" value="1"/>
</dbReference>
<organism evidence="4 5">
    <name type="scientific">Campylobacter avium LMG 24591</name>
    <dbReference type="NCBI Taxonomy" id="522484"/>
    <lineage>
        <taxon>Bacteria</taxon>
        <taxon>Pseudomonadati</taxon>
        <taxon>Campylobacterota</taxon>
        <taxon>Epsilonproteobacteria</taxon>
        <taxon>Campylobacterales</taxon>
        <taxon>Campylobacteraceae</taxon>
        <taxon>Campylobacter</taxon>
    </lineage>
</organism>
<dbReference type="AlphaFoldDB" id="A0A222MYC5"/>
<keyword evidence="2 4" id="KW-0378">Hydrolase</keyword>
<dbReference type="InterPro" id="IPR050582">
    <property type="entry name" value="HAD-like_SerB"/>
</dbReference>
<dbReference type="PANTHER" id="PTHR43344:SF13">
    <property type="entry name" value="PHOSPHATASE RV3661-RELATED"/>
    <property type="match status" value="1"/>
</dbReference>
<reference evidence="4 5" key="1">
    <citation type="submission" date="2017-07" db="EMBL/GenBank/DDBJ databases">
        <title>Analysis of two Campylobacter avium genomes and identification of a novel hippuricase gene.</title>
        <authorList>
            <person name="Miller W.G."/>
            <person name="Chapman M.H."/>
            <person name="Yee E."/>
            <person name="Revez J."/>
            <person name="Bono J.L."/>
            <person name="Rossi M."/>
        </authorList>
    </citation>
    <scope>NUCLEOTIDE SEQUENCE [LARGE SCALE GENOMIC DNA]</scope>
    <source>
        <strain evidence="4 5">LMG 24591</strain>
    </source>
</reference>
<dbReference type="InterPro" id="IPR036412">
    <property type="entry name" value="HAD-like_sf"/>
</dbReference>
<dbReference type="InterPro" id="IPR023214">
    <property type="entry name" value="HAD_sf"/>
</dbReference>
<evidence type="ECO:0000256" key="2">
    <source>
        <dbReference type="ARBA" id="ARBA00022801"/>
    </source>
</evidence>
<evidence type="ECO:0000256" key="1">
    <source>
        <dbReference type="ARBA" id="ARBA00022723"/>
    </source>
</evidence>
<dbReference type="Pfam" id="PF12710">
    <property type="entry name" value="HAD"/>
    <property type="match status" value="1"/>
</dbReference>
<evidence type="ECO:0000256" key="3">
    <source>
        <dbReference type="ARBA" id="ARBA00022842"/>
    </source>
</evidence>
<evidence type="ECO:0000313" key="4">
    <source>
        <dbReference type="EMBL" id="ASQ30987.1"/>
    </source>
</evidence>
<dbReference type="GO" id="GO:0016787">
    <property type="term" value="F:hydrolase activity"/>
    <property type="evidence" value="ECO:0007669"/>
    <property type="project" value="UniProtKB-KW"/>
</dbReference>
<dbReference type="OrthoDB" id="9784466at2"/>
<sequence>MLVLFDLDDTLINGDCAKLWINFCVEKKILNEAALEKNEAFKEQYKNNSLDMSEFMHFFLESVKDKSLKEVNFLVAEFIKKDIKPFKEALELVKSYKDERKIIISASADFLVKKIAKIFDIDEVIAINCELIADKFSGKTKGVYSFKDGKVLRLKQYLGKDYESLIKKSIFYSDSINDLPLLESVKKPVVCNGDEKLLQIARQRGYEILNFKA</sequence>
<gene>
    <name evidence="4" type="ORF">CAV_1366</name>
</gene>
<dbReference type="Gene3D" id="3.40.50.1000">
    <property type="entry name" value="HAD superfamily/HAD-like"/>
    <property type="match status" value="1"/>
</dbReference>
<dbReference type="Proteomes" id="UP000201169">
    <property type="component" value="Chromosome"/>
</dbReference>
<keyword evidence="3" id="KW-0460">Magnesium</keyword>
<dbReference type="InterPro" id="IPR006385">
    <property type="entry name" value="HAD_hydro_SerB1"/>
</dbReference>
<dbReference type="RefSeq" id="WP_094325778.1">
    <property type="nucleotide sequence ID" value="NZ_CP022347.1"/>
</dbReference>
<dbReference type="Gene3D" id="1.20.1440.100">
    <property type="entry name" value="SG protein - dephosphorylation function"/>
    <property type="match status" value="1"/>
</dbReference>
<dbReference type="NCBIfam" id="TIGR01490">
    <property type="entry name" value="HAD-SF-IB-hyp1"/>
    <property type="match status" value="1"/>
</dbReference>
<keyword evidence="5" id="KW-1185">Reference proteome</keyword>
<accession>A0A222MYC5</accession>
<dbReference type="GO" id="GO:0046872">
    <property type="term" value="F:metal ion binding"/>
    <property type="evidence" value="ECO:0007669"/>
    <property type="project" value="UniProtKB-KW"/>
</dbReference>
<keyword evidence="1" id="KW-0479">Metal-binding</keyword>
<dbReference type="PANTHER" id="PTHR43344">
    <property type="entry name" value="PHOSPHOSERINE PHOSPHATASE"/>
    <property type="match status" value="1"/>
</dbReference>
<evidence type="ECO:0000313" key="5">
    <source>
        <dbReference type="Proteomes" id="UP000201169"/>
    </source>
</evidence>